<evidence type="ECO:0000256" key="1">
    <source>
        <dbReference type="ARBA" id="ARBA00023015"/>
    </source>
</evidence>
<evidence type="ECO:0000313" key="5">
    <source>
        <dbReference type="EMBL" id="MBV7274752.1"/>
    </source>
</evidence>
<keyword evidence="2" id="KW-0238">DNA-binding</keyword>
<dbReference type="PROSITE" id="PS00041">
    <property type="entry name" value="HTH_ARAC_FAMILY_1"/>
    <property type="match status" value="1"/>
</dbReference>
<gene>
    <name evidence="5" type="ORF">I6U48_17800</name>
</gene>
<name>A0A949TSW2_9CLOT</name>
<evidence type="ECO:0000256" key="2">
    <source>
        <dbReference type="ARBA" id="ARBA00023125"/>
    </source>
</evidence>
<reference evidence="5" key="1">
    <citation type="submission" date="2020-12" db="EMBL/GenBank/DDBJ databases">
        <title>Clostridium thailandense sp. nov., a novel acetogenic bacterium isolated from peat land soil in Thailand.</title>
        <authorList>
            <person name="Chaikitkaew S."/>
            <person name="Birkeland N.K."/>
        </authorList>
    </citation>
    <scope>NUCLEOTIDE SEQUENCE</scope>
    <source>
        <strain evidence="5">PL3</strain>
    </source>
</reference>
<dbReference type="GO" id="GO:0003700">
    <property type="term" value="F:DNA-binding transcription factor activity"/>
    <property type="evidence" value="ECO:0007669"/>
    <property type="project" value="InterPro"/>
</dbReference>
<protein>
    <submittedName>
        <fullName evidence="5">Helix-turn-helix domain-containing protein</fullName>
    </submittedName>
</protein>
<evidence type="ECO:0000313" key="6">
    <source>
        <dbReference type="Proteomes" id="UP000694308"/>
    </source>
</evidence>
<keyword evidence="3" id="KW-0804">Transcription</keyword>
<accession>A0A949TSW2</accession>
<dbReference type="AlphaFoldDB" id="A0A949TSW2"/>
<dbReference type="InterPro" id="IPR018060">
    <property type="entry name" value="HTH_AraC"/>
</dbReference>
<proteinExistence type="predicted"/>
<keyword evidence="1" id="KW-0805">Transcription regulation</keyword>
<dbReference type="GO" id="GO:0043565">
    <property type="term" value="F:sequence-specific DNA binding"/>
    <property type="evidence" value="ECO:0007669"/>
    <property type="project" value="InterPro"/>
</dbReference>
<evidence type="ECO:0000259" key="4">
    <source>
        <dbReference type="PROSITE" id="PS01124"/>
    </source>
</evidence>
<dbReference type="Pfam" id="PF12833">
    <property type="entry name" value="HTH_18"/>
    <property type="match status" value="1"/>
</dbReference>
<feature type="domain" description="HTH araC/xylS-type" evidence="4">
    <location>
        <begin position="135"/>
        <end position="233"/>
    </location>
</feature>
<dbReference type="Proteomes" id="UP000694308">
    <property type="component" value="Unassembled WGS sequence"/>
</dbReference>
<dbReference type="PANTHER" id="PTHR43280:SF26">
    <property type="entry name" value="ARAC-FAMILY TRANSCRIPTIONAL REGULATOR"/>
    <property type="match status" value="1"/>
</dbReference>
<dbReference type="InterPro" id="IPR018062">
    <property type="entry name" value="HTH_AraC-typ_CS"/>
</dbReference>
<dbReference type="SMART" id="SM00342">
    <property type="entry name" value="HTH_ARAC"/>
    <property type="match status" value="1"/>
</dbReference>
<dbReference type="EMBL" id="JAEEGC010000097">
    <property type="protein sequence ID" value="MBV7274752.1"/>
    <property type="molecule type" value="Genomic_DNA"/>
</dbReference>
<comment type="caution">
    <text evidence="5">The sequence shown here is derived from an EMBL/GenBank/DDBJ whole genome shotgun (WGS) entry which is preliminary data.</text>
</comment>
<keyword evidence="6" id="KW-1185">Reference proteome</keyword>
<organism evidence="5 6">
    <name type="scientific">Clostridium thailandense</name>
    <dbReference type="NCBI Taxonomy" id="2794346"/>
    <lineage>
        <taxon>Bacteria</taxon>
        <taxon>Bacillati</taxon>
        <taxon>Bacillota</taxon>
        <taxon>Clostridia</taxon>
        <taxon>Eubacteriales</taxon>
        <taxon>Clostridiaceae</taxon>
        <taxon>Clostridium</taxon>
    </lineage>
</organism>
<dbReference type="RefSeq" id="WP_218321810.1">
    <property type="nucleotide sequence ID" value="NZ_JAEEGC010000097.1"/>
</dbReference>
<sequence>MNNFICERRVYKNTMVKHSHVYAQLIIPLHGILSIKTNNRNLELDDKNIFFLPPDCGHTFKACNTNEFLVLDIPNYMLSNEGNSKLKEEIQYSLDEKWKAIRFLILSELDSSNKGQGLTRLFHYFYPMILNKKTSASIQYINEHFNEDIDFKMLANIEHYNVSYYSEWFKKVNKVSPIEYIKKLRIEKAKELLTNTDFNIARIALEVGYSHHSSLTRVFKEYEKISPANFRLENRKLDKE</sequence>
<dbReference type="PROSITE" id="PS01124">
    <property type="entry name" value="HTH_ARAC_FAMILY_2"/>
    <property type="match status" value="1"/>
</dbReference>
<evidence type="ECO:0000256" key="3">
    <source>
        <dbReference type="ARBA" id="ARBA00023163"/>
    </source>
</evidence>
<dbReference type="PANTHER" id="PTHR43280">
    <property type="entry name" value="ARAC-FAMILY TRANSCRIPTIONAL REGULATOR"/>
    <property type="match status" value="1"/>
</dbReference>